<feature type="chain" id="PRO_5003951908" description="Lipoprotein" evidence="1">
    <location>
        <begin position="32"/>
        <end position="139"/>
    </location>
</feature>
<gene>
    <name evidence="2" type="ORF">STRIP9103_05259</name>
</gene>
<dbReference type="PATRIC" id="fig|698759.3.peg.4854"/>
<evidence type="ECO:0000313" key="2">
    <source>
        <dbReference type="EMBL" id="EKX64509.1"/>
    </source>
</evidence>
<accession>L1KVD4</accession>
<dbReference type="RefSeq" id="WP_009320706.1">
    <property type="nucleotide sequence ID" value="NZ_AEJC01000368.1"/>
</dbReference>
<keyword evidence="1" id="KW-0732">Signal</keyword>
<evidence type="ECO:0008006" key="4">
    <source>
        <dbReference type="Google" id="ProtNLM"/>
    </source>
</evidence>
<evidence type="ECO:0000256" key="1">
    <source>
        <dbReference type="SAM" id="SignalP"/>
    </source>
</evidence>
<dbReference type="AlphaFoldDB" id="L1KVD4"/>
<organism evidence="2 3">
    <name type="scientific">Streptomyces ipomoeae 91-03</name>
    <dbReference type="NCBI Taxonomy" id="698759"/>
    <lineage>
        <taxon>Bacteria</taxon>
        <taxon>Bacillati</taxon>
        <taxon>Actinomycetota</taxon>
        <taxon>Actinomycetes</taxon>
        <taxon>Kitasatosporales</taxon>
        <taxon>Streptomycetaceae</taxon>
        <taxon>Streptomyces</taxon>
    </lineage>
</organism>
<name>L1KVD4_9ACTN</name>
<proteinExistence type="predicted"/>
<keyword evidence="3" id="KW-1185">Reference proteome</keyword>
<protein>
    <recommendedName>
        <fullName evidence="4">Lipoprotein</fullName>
    </recommendedName>
</protein>
<dbReference type="EMBL" id="AEJC01000368">
    <property type="protein sequence ID" value="EKX64509.1"/>
    <property type="molecule type" value="Genomic_DNA"/>
</dbReference>
<dbReference type="Proteomes" id="UP000010411">
    <property type="component" value="Unassembled WGS sequence"/>
</dbReference>
<reference evidence="2 3" key="1">
    <citation type="submission" date="2012-11" db="EMBL/GenBank/DDBJ databases">
        <authorList>
            <person name="Huguet-Tapia J.C."/>
            <person name="Durkin A.S."/>
            <person name="Pettis G.S."/>
            <person name="Badger J.H."/>
        </authorList>
    </citation>
    <scope>NUCLEOTIDE SEQUENCE [LARGE SCALE GENOMIC DNA]</scope>
    <source>
        <strain evidence="2 3">91-03</strain>
    </source>
</reference>
<feature type="signal peptide" evidence="1">
    <location>
        <begin position="1"/>
        <end position="31"/>
    </location>
</feature>
<evidence type="ECO:0000313" key="3">
    <source>
        <dbReference type="Proteomes" id="UP000010411"/>
    </source>
</evidence>
<dbReference type="GeneID" id="301698211"/>
<sequence length="139" mass="14789">MQLRTRIAPLTMTAVMLAGGVAAATAGPANAAESKTAGVQATCYGSAKKYTGTPGKGKSNAHWPGTGKYAYATKTCKDINVKVDKTRQVKTCFKKTKKCNGWTTARKGKWTVVASNVRDGAGFYLQFKGTPRSTGWIAY</sequence>
<comment type="caution">
    <text evidence="2">The sequence shown here is derived from an EMBL/GenBank/DDBJ whole genome shotgun (WGS) entry which is preliminary data.</text>
</comment>